<evidence type="ECO:0000313" key="2">
    <source>
        <dbReference type="EMBL" id="BBA48029.1"/>
    </source>
</evidence>
<feature type="compositionally biased region" description="Basic residues" evidence="1">
    <location>
        <begin position="46"/>
        <end position="61"/>
    </location>
</feature>
<reference evidence="2 3" key="1">
    <citation type="journal article" date="2017" name="Biosci. Biotechnol. Biochem.">
        <title>Identification and characterization of a sulfoglycosidase from Bifidobacterium bifidum implicated in mucin glycan utilization.</title>
        <authorList>
            <person name="Katoh T."/>
            <person name="Maeshibu T."/>
            <person name="Kikkawa K."/>
            <person name="Gotoh A."/>
            <person name="Tomabechi Y."/>
            <person name="Nakamura M."/>
            <person name="Liao W.-H."/>
            <person name="Yamaguchi M."/>
            <person name="Ashida H."/>
            <person name="Yamamoto K."/>
            <person name="Katayama T."/>
        </authorList>
    </citation>
    <scope>NUCLEOTIDE SEQUENCE [LARGE SCALE GENOMIC DNA]</scope>
    <source>
        <strain evidence="2 3">JCM 7004</strain>
    </source>
</reference>
<dbReference type="Proteomes" id="UP000262177">
    <property type="component" value="Chromosome"/>
</dbReference>
<organism evidence="2 3">
    <name type="scientific">Bifidobacterium bifidum LMG 13195</name>
    <dbReference type="NCBI Taxonomy" id="1207542"/>
    <lineage>
        <taxon>Bacteria</taxon>
        <taxon>Bacillati</taxon>
        <taxon>Actinomycetota</taxon>
        <taxon>Actinomycetes</taxon>
        <taxon>Bifidobacteriales</taxon>
        <taxon>Bifidobacteriaceae</taxon>
        <taxon>Bifidobacterium</taxon>
    </lineage>
</organism>
<evidence type="ECO:0000313" key="3">
    <source>
        <dbReference type="Proteomes" id="UP000262177"/>
    </source>
</evidence>
<name>A0A286TCR5_BIFBI</name>
<protein>
    <submittedName>
        <fullName evidence="2">Uncharacterized protein</fullName>
    </submittedName>
</protein>
<evidence type="ECO:0000256" key="1">
    <source>
        <dbReference type="SAM" id="MobiDB-lite"/>
    </source>
</evidence>
<dbReference type="AlphaFoldDB" id="A0A286TCR5"/>
<dbReference type="EMBL" id="AP018131">
    <property type="protein sequence ID" value="BBA48029.1"/>
    <property type="molecule type" value="Genomic_DNA"/>
</dbReference>
<accession>A0A286TCR5</accession>
<sequence>MRLLVARLIVRLIVRLHNNAIICSNGTALCNSILNRDILQCVSRRNRNGSRQRNRRQRSRNLQKMMWRNHSSASLE</sequence>
<feature type="region of interest" description="Disordered" evidence="1">
    <location>
        <begin position="46"/>
        <end position="76"/>
    </location>
</feature>
<gene>
    <name evidence="2" type="ORF">BBJK_01492</name>
</gene>
<proteinExistence type="predicted"/>